<dbReference type="EMBL" id="DUJP01000028">
    <property type="protein sequence ID" value="HII47431.1"/>
    <property type="molecule type" value="Genomic_DNA"/>
</dbReference>
<dbReference type="AlphaFoldDB" id="A0A371R724"/>
<keyword evidence="4" id="KW-0862">Zinc</keyword>
<accession>A0A371R724</accession>
<dbReference type="InterPro" id="IPR003785">
    <property type="entry name" value="Creatininase/forma_Hydrolase"/>
</dbReference>
<dbReference type="Proteomes" id="UP000651120">
    <property type="component" value="Unassembled WGS sequence"/>
</dbReference>
<dbReference type="GO" id="GO:0046872">
    <property type="term" value="F:metal ion binding"/>
    <property type="evidence" value="ECO:0007669"/>
    <property type="project" value="UniProtKB-KW"/>
</dbReference>
<comment type="caution">
    <text evidence="7">The sequence shown here is derived from an EMBL/GenBank/DDBJ whole genome shotgun (WGS) entry which is preliminary data.</text>
</comment>
<dbReference type="PANTHER" id="PTHR35005">
    <property type="entry name" value="3-DEHYDRO-SCYLLO-INOSOSE HYDROLASE"/>
    <property type="match status" value="1"/>
</dbReference>
<sequence>MLCILPVGSYEQHGPHLPPTVDAEIAYYIANKTAERIGARVLPPIFYTCSEEHRDFQNTISVRCTSFIPYFEEVVRSAVEKCGALVVIVGHGGVWDAVKLVSEQLNYELGPSVLPVNIWALISPRDHAGTDETSIYLAVGGSLTGQMVEICEGDISLFGKSRVSRFSKTGIVGCLKPAEVSPERGRKMVEVAVEKIVERIEKFMTLRTS</sequence>
<gene>
    <name evidence="6" type="ORF">CGL51_04920</name>
    <name evidence="7" type="ORF">CGL52_00160</name>
    <name evidence="5" type="ORF">HA333_08330</name>
</gene>
<dbReference type="GO" id="GO:0016811">
    <property type="term" value="F:hydrolase activity, acting on carbon-nitrogen (but not peptide) bonds, in linear amides"/>
    <property type="evidence" value="ECO:0007669"/>
    <property type="project" value="TreeGrafter"/>
</dbReference>
<dbReference type="OrthoDB" id="46121at2157"/>
<dbReference type="EMBL" id="NMUF01000001">
    <property type="protein sequence ID" value="RFB00321.1"/>
    <property type="molecule type" value="Genomic_DNA"/>
</dbReference>
<evidence type="ECO:0000256" key="2">
    <source>
        <dbReference type="ARBA" id="ARBA00022723"/>
    </source>
</evidence>
<evidence type="ECO:0000313" key="7">
    <source>
        <dbReference type="EMBL" id="RFB00321.1"/>
    </source>
</evidence>
<evidence type="ECO:0000256" key="1">
    <source>
        <dbReference type="ARBA" id="ARBA00001947"/>
    </source>
</evidence>
<reference evidence="8 9" key="1">
    <citation type="submission" date="2017-07" db="EMBL/GenBank/DDBJ databases">
        <title>Draft genome sequence of aerobic hyperthermophilic archaea, Pyrobaculum aerophilum YKB31 and YKB32.</title>
        <authorList>
            <person name="Mochizuki T."/>
            <person name="Berliner A.J."/>
            <person name="Yoshida-Takashima Y."/>
            <person name="Takaki Y."/>
            <person name="Nunoura T."/>
            <person name="Takai K."/>
        </authorList>
    </citation>
    <scope>NUCLEOTIDE SEQUENCE [LARGE SCALE GENOMIC DNA]</scope>
    <source>
        <strain evidence="6 9">YKB31</strain>
        <strain evidence="7 8">YKB32</strain>
    </source>
</reference>
<evidence type="ECO:0000313" key="5">
    <source>
        <dbReference type="EMBL" id="HII47431.1"/>
    </source>
</evidence>
<dbReference type="Proteomes" id="UP000256877">
    <property type="component" value="Unassembled WGS sequence"/>
</dbReference>
<name>A0A371R724_9CREN</name>
<keyword evidence="2" id="KW-0479">Metal-binding</keyword>
<dbReference type="EMBL" id="NMUE01000011">
    <property type="protein sequence ID" value="RFA96691.1"/>
    <property type="molecule type" value="Genomic_DNA"/>
</dbReference>
<evidence type="ECO:0000313" key="9">
    <source>
        <dbReference type="Proteomes" id="UP000257123"/>
    </source>
</evidence>
<dbReference type="SUPFAM" id="SSF102215">
    <property type="entry name" value="Creatininase"/>
    <property type="match status" value="1"/>
</dbReference>
<dbReference type="RefSeq" id="WP_011009055.1">
    <property type="nucleotide sequence ID" value="NZ_DAIOPL010000027.1"/>
</dbReference>
<reference evidence="5" key="2">
    <citation type="journal article" date="2020" name="bioRxiv">
        <title>A rank-normalized archaeal taxonomy based on genome phylogeny resolves widespread incomplete and uneven classifications.</title>
        <authorList>
            <person name="Rinke C."/>
            <person name="Chuvochina M."/>
            <person name="Mussig A.J."/>
            <person name="Chaumeil P.-A."/>
            <person name="Waite D.W."/>
            <person name="Whitman W.B."/>
            <person name="Parks D.H."/>
            <person name="Hugenholtz P."/>
        </authorList>
    </citation>
    <scope>NUCLEOTIDE SEQUENCE</scope>
    <source>
        <strain evidence="5">UBA8839</strain>
    </source>
</reference>
<organism evidence="7 8">
    <name type="scientific">Pyrobaculum aerophilum</name>
    <dbReference type="NCBI Taxonomy" id="13773"/>
    <lineage>
        <taxon>Archaea</taxon>
        <taxon>Thermoproteota</taxon>
        <taxon>Thermoprotei</taxon>
        <taxon>Thermoproteales</taxon>
        <taxon>Thermoproteaceae</taxon>
        <taxon>Pyrobaculum</taxon>
    </lineage>
</organism>
<dbReference type="GO" id="GO:0009231">
    <property type="term" value="P:riboflavin biosynthetic process"/>
    <property type="evidence" value="ECO:0007669"/>
    <property type="project" value="TreeGrafter"/>
</dbReference>
<dbReference type="OMA" id="PPIYYTC"/>
<dbReference type="GeneID" id="1463752"/>
<dbReference type="InterPro" id="IPR024087">
    <property type="entry name" value="Creatininase-like_sf"/>
</dbReference>
<dbReference type="PANTHER" id="PTHR35005:SF1">
    <property type="entry name" value="2-AMINO-5-FORMYLAMINO-6-RIBOSYLAMINOPYRIMIDIN-4(3H)-ONE 5'-MONOPHOSPHATE DEFORMYLASE"/>
    <property type="match status" value="1"/>
</dbReference>
<comment type="cofactor">
    <cofactor evidence="1">
        <name>Zn(2+)</name>
        <dbReference type="ChEBI" id="CHEBI:29105"/>
    </cofactor>
</comment>
<dbReference type="Gene3D" id="3.40.50.10310">
    <property type="entry name" value="Creatininase"/>
    <property type="match status" value="1"/>
</dbReference>
<proteinExistence type="predicted"/>
<evidence type="ECO:0000313" key="6">
    <source>
        <dbReference type="EMBL" id="RFA96691.1"/>
    </source>
</evidence>
<dbReference type="Proteomes" id="UP000257123">
    <property type="component" value="Unassembled WGS sequence"/>
</dbReference>
<keyword evidence="3" id="KW-0378">Hydrolase</keyword>
<evidence type="ECO:0000256" key="3">
    <source>
        <dbReference type="ARBA" id="ARBA00022801"/>
    </source>
</evidence>
<evidence type="ECO:0000313" key="8">
    <source>
        <dbReference type="Proteomes" id="UP000256877"/>
    </source>
</evidence>
<protein>
    <submittedName>
        <fullName evidence="5 7">Creatininase</fullName>
    </submittedName>
</protein>
<dbReference type="Pfam" id="PF02633">
    <property type="entry name" value="Creatininase"/>
    <property type="match status" value="1"/>
</dbReference>
<evidence type="ECO:0000256" key="4">
    <source>
        <dbReference type="ARBA" id="ARBA00022833"/>
    </source>
</evidence>